<dbReference type="Gene3D" id="3.40.50.2000">
    <property type="entry name" value="Glycogen Phosphorylase B"/>
    <property type="match status" value="1"/>
</dbReference>
<dbReference type="Pfam" id="PF00534">
    <property type="entry name" value="Glycos_transf_1"/>
    <property type="match status" value="1"/>
</dbReference>
<accession>A0A7S7NWI7</accession>
<dbReference type="InterPro" id="IPR038013">
    <property type="entry name" value="ALG11"/>
</dbReference>
<protein>
    <submittedName>
        <fullName evidence="2">Glycosyltransferase</fullName>
    </submittedName>
</protein>
<keyword evidence="3" id="KW-1185">Reference proteome</keyword>
<evidence type="ECO:0000313" key="2">
    <source>
        <dbReference type="EMBL" id="QOY91050.1"/>
    </source>
</evidence>
<dbReference type="EMBL" id="CP063849">
    <property type="protein sequence ID" value="QOY91050.1"/>
    <property type="molecule type" value="Genomic_DNA"/>
</dbReference>
<organism evidence="2 3">
    <name type="scientific">Paludibaculum fermentans</name>
    <dbReference type="NCBI Taxonomy" id="1473598"/>
    <lineage>
        <taxon>Bacteria</taxon>
        <taxon>Pseudomonadati</taxon>
        <taxon>Acidobacteriota</taxon>
        <taxon>Terriglobia</taxon>
        <taxon>Bryobacterales</taxon>
        <taxon>Bryobacteraceae</taxon>
        <taxon>Paludibaculum</taxon>
    </lineage>
</organism>
<dbReference type="GO" id="GO:0004377">
    <property type="term" value="F:GDP-Man:Man(3)GlcNAc(2)-PP-Dol alpha-1,2-mannosyltransferase activity"/>
    <property type="evidence" value="ECO:0007669"/>
    <property type="project" value="InterPro"/>
</dbReference>
<keyword evidence="2" id="KW-0808">Transferase</keyword>
<dbReference type="SUPFAM" id="SSF53756">
    <property type="entry name" value="UDP-Glycosyltransferase/glycogen phosphorylase"/>
    <property type="match status" value="1"/>
</dbReference>
<dbReference type="AlphaFoldDB" id="A0A7S7NWI7"/>
<gene>
    <name evidence="2" type="ORF">IRI77_14220</name>
</gene>
<evidence type="ECO:0000313" key="3">
    <source>
        <dbReference type="Proteomes" id="UP000593892"/>
    </source>
</evidence>
<dbReference type="PANTHER" id="PTHR45919:SF1">
    <property type="entry name" value="GDP-MAN:MAN(3)GLCNAC(2)-PP-DOL ALPHA-1,2-MANNOSYLTRANSFERASE"/>
    <property type="match status" value="1"/>
</dbReference>
<reference evidence="2 3" key="1">
    <citation type="submission" date="2020-10" db="EMBL/GenBank/DDBJ databases">
        <title>Complete genome sequence of Paludibaculum fermentans P105T, a facultatively anaerobic acidobacterium capable of dissimilatory Fe(III) reduction.</title>
        <authorList>
            <person name="Dedysh S.N."/>
            <person name="Beletsky A.V."/>
            <person name="Kulichevskaya I.S."/>
            <person name="Mardanov A.V."/>
            <person name="Ravin N.V."/>
        </authorList>
    </citation>
    <scope>NUCLEOTIDE SEQUENCE [LARGE SCALE GENOMIC DNA]</scope>
    <source>
        <strain evidence="2 3">P105</strain>
    </source>
</reference>
<dbReference type="KEGG" id="pfer:IRI77_14220"/>
<evidence type="ECO:0000259" key="1">
    <source>
        <dbReference type="Pfam" id="PF00534"/>
    </source>
</evidence>
<feature type="domain" description="Glycosyl transferase family 1" evidence="1">
    <location>
        <begin position="207"/>
        <end position="358"/>
    </location>
</feature>
<dbReference type="Proteomes" id="UP000593892">
    <property type="component" value="Chromosome"/>
</dbReference>
<dbReference type="InterPro" id="IPR001296">
    <property type="entry name" value="Glyco_trans_1"/>
</dbReference>
<dbReference type="RefSeq" id="WP_194452705.1">
    <property type="nucleotide sequence ID" value="NZ_CP063849.1"/>
</dbReference>
<dbReference type="PANTHER" id="PTHR45919">
    <property type="entry name" value="GDP-MAN:MAN(3)GLCNAC(2)-PP-DOL ALPHA-1,2-MANNOSYLTRANSFERASE"/>
    <property type="match status" value="1"/>
</dbReference>
<name>A0A7S7NWI7_PALFE</name>
<sequence>MKKRLLLFSEEFGPGGGGYGVSAHVLQTLSRHYDVTLMCYTPPDCEAVDRWFDTELTECKWRYEGPTIAERLLVRSIPDTSRFQHVNVMLKRARELSEEFDVAFACCSLEADLGRPAIQYIHYPYMGHSDWRNQVPGSAPWPKLAAAVLRGRTPKWAALSRYSFDRMRRNLTLSNSKWTAGKIRELFDMPSQVLYPPGTGSLSPIPWNQRRNGFVAIGRMEGSKRMDWMIEMMALVRAKVPDVELHICAHQDMARPAEGIAHRVAELARAAGPWVQMHYNLPRGELAGLLAVNRFGLHAKIDEHFGMAPAEMARTGCLPFVHDSGGQVEIVDGDPRLCYSSTEDAVAKIVTLIGDARLQDELRGKVARIAGNFSPESFAAGLLNHVETFLALGPEGHLKEHLR</sequence>
<proteinExistence type="predicted"/>
<dbReference type="GO" id="GO:0006487">
    <property type="term" value="P:protein N-linked glycosylation"/>
    <property type="evidence" value="ECO:0007669"/>
    <property type="project" value="TreeGrafter"/>
</dbReference>
<dbReference type="GO" id="GO:0016020">
    <property type="term" value="C:membrane"/>
    <property type="evidence" value="ECO:0007669"/>
    <property type="project" value="TreeGrafter"/>
</dbReference>